<dbReference type="EMBL" id="CALLCH030000015">
    <property type="protein sequence ID" value="CAI4216261.1"/>
    <property type="molecule type" value="Genomic_DNA"/>
</dbReference>
<accession>A0A9P1H5E6</accession>
<dbReference type="AlphaFoldDB" id="A0A9P1H5E6"/>
<keyword evidence="2" id="KW-1133">Transmembrane helix</keyword>
<proteinExistence type="predicted"/>
<reference evidence="3" key="1">
    <citation type="submission" date="2022-11" db="EMBL/GenBank/DDBJ databases">
        <authorList>
            <person name="Scott C."/>
            <person name="Bruce N."/>
        </authorList>
    </citation>
    <scope>NUCLEOTIDE SEQUENCE</scope>
</reference>
<organism evidence="3 4">
    <name type="scientific">Parascedosporium putredinis</name>
    <dbReference type="NCBI Taxonomy" id="1442378"/>
    <lineage>
        <taxon>Eukaryota</taxon>
        <taxon>Fungi</taxon>
        <taxon>Dikarya</taxon>
        <taxon>Ascomycota</taxon>
        <taxon>Pezizomycotina</taxon>
        <taxon>Sordariomycetes</taxon>
        <taxon>Hypocreomycetidae</taxon>
        <taxon>Microascales</taxon>
        <taxon>Microascaceae</taxon>
        <taxon>Parascedosporium</taxon>
    </lineage>
</organism>
<name>A0A9P1H5E6_9PEZI</name>
<evidence type="ECO:0000256" key="1">
    <source>
        <dbReference type="SAM" id="MobiDB-lite"/>
    </source>
</evidence>
<feature type="compositionally biased region" description="Polar residues" evidence="1">
    <location>
        <begin position="129"/>
        <end position="140"/>
    </location>
</feature>
<dbReference type="Proteomes" id="UP000838763">
    <property type="component" value="Unassembled WGS sequence"/>
</dbReference>
<feature type="region of interest" description="Disordered" evidence="1">
    <location>
        <begin position="81"/>
        <end position="226"/>
    </location>
</feature>
<protein>
    <submittedName>
        <fullName evidence="3">Uncharacterized protein</fullName>
    </submittedName>
</protein>
<dbReference type="OrthoDB" id="4120617at2759"/>
<feature type="compositionally biased region" description="Basic residues" evidence="1">
    <location>
        <begin position="374"/>
        <end position="394"/>
    </location>
</feature>
<keyword evidence="2" id="KW-0812">Transmembrane</keyword>
<feature type="transmembrane region" description="Helical" evidence="2">
    <location>
        <begin position="232"/>
        <end position="256"/>
    </location>
</feature>
<evidence type="ECO:0000313" key="3">
    <source>
        <dbReference type="EMBL" id="CAI4216261.1"/>
    </source>
</evidence>
<evidence type="ECO:0000256" key="2">
    <source>
        <dbReference type="SAM" id="Phobius"/>
    </source>
</evidence>
<feature type="compositionally biased region" description="Low complexity" evidence="1">
    <location>
        <begin position="189"/>
        <end position="202"/>
    </location>
</feature>
<sequence length="463" mass="49129">MLFRVIGILSSDAYARADGCCRNMTTSGSRTLACFPIHGGYASSPVSATQSKNEMANRATRLLFLAAVLSGAIAASDSTVQSATTISANPEPPSQPPSPQNPEPSPVPNPPQQQPGGGGNPGQPAEQPSPITNDPSTGNGNVRGDNPGLSAGKDSNTPPAAYPTGGNRWPGGSSSDTDGSRNGSDKNGDNNNNNNNNNNDNTDNGDDDMNNNNTNGTNGGTSGSGFSTNRTLIITLSTVLSVIAFLIVLGTIIVCYRLKRGRLPFLARGISPIDDEEIESWKKSAAHEKYTRPPTATVTRPSSSAVSIKKPPSVIVYQNAAGGTEAPELSPRSFHTAKKSIDIPQAAVFARAPNSRPGLTDDAVEGDEAFIPTPRRHHSRLSKSHRHVRSRSRSSPRASNEYAHYYPRTSHSYDRKHSRIYSDSSNPPRSSFDDEYFMGAMSPRPLLPKPGPTPECEIGRAIG</sequence>
<keyword evidence="2" id="KW-0472">Membrane</keyword>
<gene>
    <name evidence="3" type="ORF">PPNO1_LOCUS5919</name>
</gene>
<comment type="caution">
    <text evidence="3">The sequence shown here is derived from an EMBL/GenBank/DDBJ whole genome shotgun (WGS) entry which is preliminary data.</text>
</comment>
<evidence type="ECO:0000313" key="4">
    <source>
        <dbReference type="Proteomes" id="UP000838763"/>
    </source>
</evidence>
<feature type="region of interest" description="Disordered" evidence="1">
    <location>
        <begin position="371"/>
        <end position="463"/>
    </location>
</feature>
<keyword evidence="4" id="KW-1185">Reference proteome</keyword>
<feature type="compositionally biased region" description="Pro residues" evidence="1">
    <location>
        <begin position="90"/>
        <end position="113"/>
    </location>
</feature>